<proteinExistence type="predicted"/>
<keyword evidence="3" id="KW-1185">Reference proteome</keyword>
<evidence type="ECO:0000313" key="3">
    <source>
        <dbReference type="Proteomes" id="UP000310200"/>
    </source>
</evidence>
<feature type="region of interest" description="Disordered" evidence="1">
    <location>
        <begin position="343"/>
        <end position="387"/>
    </location>
</feature>
<feature type="region of interest" description="Disordered" evidence="1">
    <location>
        <begin position="414"/>
        <end position="445"/>
    </location>
</feature>
<comment type="caution">
    <text evidence="2">The sequence shown here is derived from an EMBL/GenBank/DDBJ whole genome shotgun (WGS) entry which is preliminary data.</text>
</comment>
<organism evidence="2 3">
    <name type="scientific">Temnothorax longispinosus</name>
    <dbReference type="NCBI Taxonomy" id="300112"/>
    <lineage>
        <taxon>Eukaryota</taxon>
        <taxon>Metazoa</taxon>
        <taxon>Ecdysozoa</taxon>
        <taxon>Arthropoda</taxon>
        <taxon>Hexapoda</taxon>
        <taxon>Insecta</taxon>
        <taxon>Pterygota</taxon>
        <taxon>Neoptera</taxon>
        <taxon>Endopterygota</taxon>
        <taxon>Hymenoptera</taxon>
        <taxon>Apocrita</taxon>
        <taxon>Aculeata</taxon>
        <taxon>Formicoidea</taxon>
        <taxon>Formicidae</taxon>
        <taxon>Myrmicinae</taxon>
        <taxon>Temnothorax</taxon>
    </lineage>
</organism>
<name>A0A4S2JSJ1_9HYME</name>
<dbReference type="EMBL" id="QBLH01003559">
    <property type="protein sequence ID" value="TGZ37378.1"/>
    <property type="molecule type" value="Genomic_DNA"/>
</dbReference>
<feature type="compositionally biased region" description="Gly residues" evidence="1">
    <location>
        <begin position="422"/>
        <end position="438"/>
    </location>
</feature>
<evidence type="ECO:0000313" key="2">
    <source>
        <dbReference type="EMBL" id="TGZ37378.1"/>
    </source>
</evidence>
<accession>A0A4S2JSJ1</accession>
<sequence length="671" mass="75289">MRGVTGAPESAKGDKFGFSLARERTAQERNFQLFDHPAKLNATEWCARRIFVGNWQFRRLLLVRAIIRLEEELTKAITARKLWPRDTVDVHVRSKAPYLLEIIDHRSGERSEWPGVSGRIRKNVLRYRKLLPEAGGEGGEGRGCVLSVKRLFSVDVADVAHPSPSLVLILPRRKQGRNYCCELAPPCRKLLPTPSRRLGGRNLRAKIITLMLQRGGGEIRINTPRENTAAAFFVGTFHFAEVTDFLAHASRGLLAFRKREEEPRDERGGGKESKRGVSVHRPSAILRLVGISWDARIERASRAIEHEVSRRPEYGERERIRRDGRSRPGRVAIRLTATYREKPTGCERGGAKVRRGREHRRGMREESKEARASMVGSKSREDRRTVEGIGEASEGVAAGTTMRWGRMPRVKIDVERSSNGKTGTGNEKGGEGDGGAGGLSRVTSEEDLALRRQRKKTQLLYGDARVKRSEVSPGWSRIYGGDRNSYLAVSVYFSLELPISEENRSIHDNFTGSSTEPPYFPARRKRLASVGIVVAPRLCEIIRDGTRERGTECNRTHKENPLRSRGELSIKLPTGGNGRSNNCFLAATAATAAAVVAARRGRRHRRGRRIAIRGPFFTVDIRPAGHLILRTRESELKSGRQMNDEHKSRTDALAVARRVVRPGRIRGRIHN</sequence>
<feature type="compositionally biased region" description="Basic and acidic residues" evidence="1">
    <location>
        <begin position="259"/>
        <end position="275"/>
    </location>
</feature>
<dbReference type="AlphaFoldDB" id="A0A4S2JSJ1"/>
<dbReference type="Proteomes" id="UP000310200">
    <property type="component" value="Unassembled WGS sequence"/>
</dbReference>
<evidence type="ECO:0000256" key="1">
    <source>
        <dbReference type="SAM" id="MobiDB-lite"/>
    </source>
</evidence>
<protein>
    <submittedName>
        <fullName evidence="2">Uncharacterized protein</fullName>
    </submittedName>
</protein>
<reference evidence="2 3" key="1">
    <citation type="journal article" date="2019" name="Philos. Trans. R. Soc. Lond., B, Biol. Sci.">
        <title>Ant behaviour and brain gene expression of defending hosts depend on the ecological success of the intruding social parasite.</title>
        <authorList>
            <person name="Kaur R."/>
            <person name="Stoldt M."/>
            <person name="Jongepier E."/>
            <person name="Feldmeyer B."/>
            <person name="Menzel F."/>
            <person name="Bornberg-Bauer E."/>
            <person name="Foitzik S."/>
        </authorList>
    </citation>
    <scope>NUCLEOTIDE SEQUENCE [LARGE SCALE GENOMIC DNA]</scope>
    <source>
        <tissue evidence="2">Whole body</tissue>
    </source>
</reference>
<gene>
    <name evidence="2" type="ORF">DBV15_08083</name>
</gene>
<feature type="compositionally biased region" description="Basic residues" evidence="1">
    <location>
        <begin position="351"/>
        <end position="362"/>
    </location>
</feature>
<feature type="region of interest" description="Disordered" evidence="1">
    <location>
        <begin position="259"/>
        <end position="278"/>
    </location>
</feature>